<dbReference type="HOGENOM" id="CLU_944539_0_0_1"/>
<evidence type="ECO:0000313" key="2">
    <source>
        <dbReference type="Proteomes" id="UP000008021"/>
    </source>
</evidence>
<dbReference type="Gene3D" id="2.110.10.10">
    <property type="entry name" value="Hemopexin-like domain"/>
    <property type="match status" value="1"/>
</dbReference>
<dbReference type="SUPFAM" id="SSF50923">
    <property type="entry name" value="Hemopexin-like domain"/>
    <property type="match status" value="1"/>
</dbReference>
<sequence>MPELPKPKDSIFSVASIKLKTTKYTRRRRVNTILYRNRNFNPQSHPSRRLRIQSPVCHYMDENNQRKKLVIQDVPERQLSPDDAADEVNEYYTEGVTDVDNYIDSAYRSTRKNEAYIFIREENVVMNYGPATRDDKIISGLRYIGNTLQSLVGTAFAEHGIDAAFACHDNHGFLCARSEAMIFSANLCARINFAPRTTRDRIIQGPKTISQMFPFFKGTSFEKGIDAAFESTVTGEDTTHCGCVQVLPRLLLVCNRYWSCPCLACVERRLPFQGKRLSFVSLDPWGNQPLYHWRT</sequence>
<reference evidence="1" key="2">
    <citation type="submission" date="2018-05" db="EMBL/GenBank/DDBJ databases">
        <title>OmerRS3 (Oryza meridionalis Reference Sequence Version 3).</title>
        <authorList>
            <person name="Zhang J."/>
            <person name="Kudrna D."/>
            <person name="Lee S."/>
            <person name="Talag J."/>
            <person name="Welchert J."/>
            <person name="Wing R.A."/>
        </authorList>
    </citation>
    <scope>NUCLEOTIDE SEQUENCE [LARGE SCALE GENOMIC DNA]</scope>
    <source>
        <strain evidence="1">cv. OR44</strain>
    </source>
</reference>
<evidence type="ECO:0000313" key="1">
    <source>
        <dbReference type="EnsemblPlants" id="OMERI04G04290.1"/>
    </source>
</evidence>
<dbReference type="EnsemblPlants" id="OMERI04G04290.1">
    <property type="protein sequence ID" value="OMERI04G04290.1"/>
    <property type="gene ID" value="OMERI04G04290"/>
</dbReference>
<dbReference type="AlphaFoldDB" id="A0A0E0DBG4"/>
<accession>A0A0E0DBG4</accession>
<name>A0A0E0DBG4_9ORYZ</name>
<reference evidence="1" key="1">
    <citation type="submission" date="2015-04" db="UniProtKB">
        <authorList>
            <consortium name="EnsemblPlants"/>
        </authorList>
    </citation>
    <scope>IDENTIFICATION</scope>
</reference>
<dbReference type="Proteomes" id="UP000008021">
    <property type="component" value="Chromosome 4"/>
</dbReference>
<dbReference type="InterPro" id="IPR036375">
    <property type="entry name" value="Hemopexin-like_dom_sf"/>
</dbReference>
<dbReference type="STRING" id="40149.A0A0E0DBG4"/>
<dbReference type="Gramene" id="OMERI04G04290.1">
    <property type="protein sequence ID" value="OMERI04G04290.1"/>
    <property type="gene ID" value="OMERI04G04290"/>
</dbReference>
<organism evidence="1">
    <name type="scientific">Oryza meridionalis</name>
    <dbReference type="NCBI Taxonomy" id="40149"/>
    <lineage>
        <taxon>Eukaryota</taxon>
        <taxon>Viridiplantae</taxon>
        <taxon>Streptophyta</taxon>
        <taxon>Embryophyta</taxon>
        <taxon>Tracheophyta</taxon>
        <taxon>Spermatophyta</taxon>
        <taxon>Magnoliopsida</taxon>
        <taxon>Liliopsida</taxon>
        <taxon>Poales</taxon>
        <taxon>Poaceae</taxon>
        <taxon>BOP clade</taxon>
        <taxon>Oryzoideae</taxon>
        <taxon>Oryzeae</taxon>
        <taxon>Oryzinae</taxon>
        <taxon>Oryza</taxon>
    </lineage>
</organism>
<protein>
    <submittedName>
        <fullName evidence="1">Uncharacterized protein</fullName>
    </submittedName>
</protein>
<proteinExistence type="predicted"/>
<keyword evidence="2" id="KW-1185">Reference proteome</keyword>